<evidence type="ECO:0000256" key="7">
    <source>
        <dbReference type="ARBA" id="ARBA00023136"/>
    </source>
</evidence>
<dbReference type="SMART" id="SM00220">
    <property type="entry name" value="S_TKc"/>
    <property type="match status" value="1"/>
</dbReference>
<keyword evidence="4" id="KW-0732">Signal</keyword>
<keyword evidence="8" id="KW-0675">Receptor</keyword>
<dbReference type="OrthoDB" id="4062651at2759"/>
<keyword evidence="6 10" id="KW-1133">Transmembrane helix</keyword>
<evidence type="ECO:0000256" key="8">
    <source>
        <dbReference type="ARBA" id="ARBA00023170"/>
    </source>
</evidence>
<evidence type="ECO:0000313" key="12">
    <source>
        <dbReference type="EMBL" id="CAG1833073.1"/>
    </source>
</evidence>
<dbReference type="InterPro" id="IPR000719">
    <property type="entry name" value="Prot_kinase_dom"/>
</dbReference>
<evidence type="ECO:0000313" key="13">
    <source>
        <dbReference type="EnsemblPlants" id="Ma08_p29170.1"/>
    </source>
</evidence>
<proteinExistence type="predicted"/>
<evidence type="ECO:0000256" key="3">
    <source>
        <dbReference type="ARBA" id="ARBA00022692"/>
    </source>
</evidence>
<evidence type="ECO:0000313" key="14">
    <source>
        <dbReference type="Proteomes" id="UP000012960"/>
    </source>
</evidence>
<evidence type="ECO:0000256" key="6">
    <source>
        <dbReference type="ARBA" id="ARBA00022989"/>
    </source>
</evidence>
<dbReference type="GO" id="GO:0005524">
    <property type="term" value="F:ATP binding"/>
    <property type="evidence" value="ECO:0007669"/>
    <property type="project" value="InterPro"/>
</dbReference>
<dbReference type="Pfam" id="PF00069">
    <property type="entry name" value="Pkinase"/>
    <property type="match status" value="1"/>
</dbReference>
<protein>
    <submittedName>
        <fullName evidence="12">(wild Malaysian banana) hypothetical protein</fullName>
    </submittedName>
</protein>
<reference evidence="12" key="1">
    <citation type="submission" date="2021-03" db="EMBL/GenBank/DDBJ databases">
        <authorList>
            <consortium name="Genoscope - CEA"/>
            <person name="William W."/>
        </authorList>
    </citation>
    <scope>NUCLEOTIDE SEQUENCE</scope>
    <source>
        <strain evidence="12">Doubled-haploid Pahang</strain>
    </source>
</reference>
<dbReference type="FunFam" id="1.10.510.10:FF:000479">
    <property type="entry name" value="Leucine-rich repeat receptor-like protein kinase"/>
    <property type="match status" value="1"/>
</dbReference>
<organism evidence="13 14">
    <name type="scientific">Musa acuminata subsp. malaccensis</name>
    <name type="common">Wild banana</name>
    <name type="synonym">Musa malaccensis</name>
    <dbReference type="NCBI Taxonomy" id="214687"/>
    <lineage>
        <taxon>Eukaryota</taxon>
        <taxon>Viridiplantae</taxon>
        <taxon>Streptophyta</taxon>
        <taxon>Embryophyta</taxon>
        <taxon>Tracheophyta</taxon>
        <taxon>Spermatophyta</taxon>
        <taxon>Magnoliopsida</taxon>
        <taxon>Liliopsida</taxon>
        <taxon>Zingiberales</taxon>
        <taxon>Musaceae</taxon>
        <taxon>Musa</taxon>
    </lineage>
</organism>
<dbReference type="PANTHER" id="PTHR48055">
    <property type="entry name" value="LEUCINE-RICH REPEAT RECEPTOR PROTEIN KINASE EMS1"/>
    <property type="match status" value="1"/>
</dbReference>
<accession>A0A804KC12</accession>
<dbReference type="PROSITE" id="PS50011">
    <property type="entry name" value="PROTEIN_KINASE_DOM"/>
    <property type="match status" value="1"/>
</dbReference>
<dbReference type="GO" id="GO:0004674">
    <property type="term" value="F:protein serine/threonine kinase activity"/>
    <property type="evidence" value="ECO:0000318"/>
    <property type="project" value="GO_Central"/>
</dbReference>
<dbReference type="AlphaFoldDB" id="A0A804KC12"/>
<dbReference type="OMA" id="HKRIRIT"/>
<dbReference type="Gramene" id="Ma08_t29170.1">
    <property type="protein sequence ID" value="Ma08_p29170.1"/>
    <property type="gene ID" value="Ma08_g29170"/>
</dbReference>
<dbReference type="PROSITE" id="PS00108">
    <property type="entry name" value="PROTEIN_KINASE_ST"/>
    <property type="match status" value="1"/>
</dbReference>
<dbReference type="PANTHER" id="PTHR48055:SF22">
    <property type="entry name" value="LEUCINE-RICH REPEAT RECEPTOR-LIKE SERINE_THREONINE_TYROSINE-PROTEIN KINASE SOBIR1"/>
    <property type="match status" value="1"/>
</dbReference>
<evidence type="ECO:0000256" key="9">
    <source>
        <dbReference type="ARBA" id="ARBA00023180"/>
    </source>
</evidence>
<dbReference type="EnsemblPlants" id="Ma08_t29170.1">
    <property type="protein sequence ID" value="Ma08_p29170.1"/>
    <property type="gene ID" value="Ma08_g29170"/>
</dbReference>
<evidence type="ECO:0000256" key="2">
    <source>
        <dbReference type="ARBA" id="ARBA00022614"/>
    </source>
</evidence>
<dbReference type="Gene3D" id="1.10.510.10">
    <property type="entry name" value="Transferase(Phosphotransferase) domain 1"/>
    <property type="match status" value="1"/>
</dbReference>
<reference evidence="13" key="2">
    <citation type="submission" date="2021-05" db="UniProtKB">
        <authorList>
            <consortium name="EnsemblPlants"/>
        </authorList>
    </citation>
    <scope>IDENTIFICATION</scope>
    <source>
        <strain evidence="13">subsp. malaccensis</strain>
    </source>
</reference>
<dbReference type="InParanoid" id="A0A804KC12"/>
<dbReference type="EMBL" id="HG996472">
    <property type="protein sequence ID" value="CAG1833073.1"/>
    <property type="molecule type" value="Genomic_DNA"/>
</dbReference>
<dbReference type="GO" id="GO:0016020">
    <property type="term" value="C:membrane"/>
    <property type="evidence" value="ECO:0000318"/>
    <property type="project" value="GO_Central"/>
</dbReference>
<feature type="transmembrane region" description="Helical" evidence="10">
    <location>
        <begin position="44"/>
        <end position="70"/>
    </location>
</feature>
<feature type="domain" description="Protein kinase" evidence="11">
    <location>
        <begin position="121"/>
        <end position="414"/>
    </location>
</feature>
<gene>
    <name evidence="12" type="ORF">GSMUA_89930.1</name>
</gene>
<dbReference type="InterPro" id="IPR051564">
    <property type="entry name" value="LRR_receptor-like_kinase"/>
</dbReference>
<keyword evidence="2" id="KW-0433">Leucine-rich repeat</keyword>
<evidence type="ECO:0000256" key="5">
    <source>
        <dbReference type="ARBA" id="ARBA00022737"/>
    </source>
</evidence>
<sequence>MKLQAATSGAASLTLQRSLLSSSTGSTPDMPPPPSTAFFLSYPLWMSATFSFFIGFTIGILLFFLWWSVVRLSRFVVHRRTLSRILAEEQAPANAATVFSPMLRHPDTIPFFQHLQHEGLPFLAQIIGRGGCGEVYKAEIFVENRTIPVAIKKIDHLAATGAASVCQEESELLNIHTRQVRSEILTVGRMRHPSLLPLLAHVPKPDCHYLLYEYMPNGSLHDVLKQRSLQWPVRYKIALGIAAGLEYLHMVHRPQVIHRDLKPANILLDCNLNARIGDFGLAKVVHEMMSGTVASNNVAGTLGYIAPEYYQTMTCTAKCDIYSFGVILAVLVTGRFPSDQFFQATDEMCIVGWLRNVLRSADPAAAIDGRLMGKGFEEQMLLVLKVAYFCTYDDPAERPNSRDVKLMLSQIKPY</sequence>
<keyword evidence="3 10" id="KW-0812">Transmembrane</keyword>
<comment type="subcellular location">
    <subcellularLocation>
        <location evidence="1">Membrane</location>
        <topology evidence="1">Single-pass membrane protein</topology>
    </subcellularLocation>
</comment>
<name>A0A804KC12_MUSAM</name>
<evidence type="ECO:0000256" key="1">
    <source>
        <dbReference type="ARBA" id="ARBA00004167"/>
    </source>
</evidence>
<dbReference type="Proteomes" id="UP000012960">
    <property type="component" value="Unplaced"/>
</dbReference>
<dbReference type="InterPro" id="IPR008271">
    <property type="entry name" value="Ser/Thr_kinase_AS"/>
</dbReference>
<evidence type="ECO:0000256" key="10">
    <source>
        <dbReference type="SAM" id="Phobius"/>
    </source>
</evidence>
<dbReference type="SUPFAM" id="SSF56112">
    <property type="entry name" value="Protein kinase-like (PK-like)"/>
    <property type="match status" value="1"/>
</dbReference>
<keyword evidence="14" id="KW-1185">Reference proteome</keyword>
<dbReference type="InterPro" id="IPR011009">
    <property type="entry name" value="Kinase-like_dom_sf"/>
</dbReference>
<evidence type="ECO:0000256" key="4">
    <source>
        <dbReference type="ARBA" id="ARBA00022729"/>
    </source>
</evidence>
<keyword evidence="5" id="KW-0677">Repeat</keyword>
<evidence type="ECO:0000259" key="11">
    <source>
        <dbReference type="PROSITE" id="PS50011"/>
    </source>
</evidence>
<keyword evidence="9" id="KW-0325">Glycoprotein</keyword>
<keyword evidence="7 10" id="KW-0472">Membrane</keyword>
<dbReference type="Gene3D" id="3.30.200.20">
    <property type="entry name" value="Phosphorylase Kinase, domain 1"/>
    <property type="match status" value="1"/>
</dbReference>